<proteinExistence type="predicted"/>
<sequence length="109" mass="12660">ASLKTFKVNAADQIYTVTHFHFLFWDLIPRPEKRTFTMESGNLEFGEIELIEDTIQSLRNCVENEDNHTNQFSSSIYIQPGKLLTDFVGGKNHTTNYEFFLSPKKKRAI</sequence>
<reference evidence="1" key="1">
    <citation type="submission" date="2022-06" db="EMBL/GenBank/DDBJ databases">
        <title>Uncovering the hologenomic basis of an extraordinary plant invasion.</title>
        <authorList>
            <person name="Bieker V.C."/>
            <person name="Martin M.D."/>
            <person name="Gilbert T."/>
            <person name="Hodgins K."/>
            <person name="Battlay P."/>
            <person name="Petersen B."/>
            <person name="Wilson J."/>
        </authorList>
    </citation>
    <scope>NUCLEOTIDE SEQUENCE</scope>
    <source>
        <strain evidence="1">AA19_3_7</strain>
        <tissue evidence="1">Leaf</tissue>
    </source>
</reference>
<evidence type="ECO:0000313" key="1">
    <source>
        <dbReference type="EMBL" id="KAI7755308.1"/>
    </source>
</evidence>
<comment type="caution">
    <text evidence="1">The sequence shown here is derived from an EMBL/GenBank/DDBJ whole genome shotgun (WGS) entry which is preliminary data.</text>
</comment>
<organism evidence="1 2">
    <name type="scientific">Ambrosia artemisiifolia</name>
    <name type="common">Common ragweed</name>
    <dbReference type="NCBI Taxonomy" id="4212"/>
    <lineage>
        <taxon>Eukaryota</taxon>
        <taxon>Viridiplantae</taxon>
        <taxon>Streptophyta</taxon>
        <taxon>Embryophyta</taxon>
        <taxon>Tracheophyta</taxon>
        <taxon>Spermatophyta</taxon>
        <taxon>Magnoliopsida</taxon>
        <taxon>eudicotyledons</taxon>
        <taxon>Gunneridae</taxon>
        <taxon>Pentapetalae</taxon>
        <taxon>asterids</taxon>
        <taxon>campanulids</taxon>
        <taxon>Asterales</taxon>
        <taxon>Asteraceae</taxon>
        <taxon>Asteroideae</taxon>
        <taxon>Heliantheae alliance</taxon>
        <taxon>Heliantheae</taxon>
        <taxon>Ambrosia</taxon>
    </lineage>
</organism>
<protein>
    <submittedName>
        <fullName evidence="1">Uncharacterized protein</fullName>
    </submittedName>
</protein>
<evidence type="ECO:0000313" key="2">
    <source>
        <dbReference type="Proteomes" id="UP001206925"/>
    </source>
</evidence>
<dbReference type="Proteomes" id="UP001206925">
    <property type="component" value="Unassembled WGS sequence"/>
</dbReference>
<dbReference type="AlphaFoldDB" id="A0AAD5GXK0"/>
<name>A0AAD5GXK0_AMBAR</name>
<dbReference type="EMBL" id="JAMZMK010001292">
    <property type="protein sequence ID" value="KAI7755308.1"/>
    <property type="molecule type" value="Genomic_DNA"/>
</dbReference>
<keyword evidence="2" id="KW-1185">Reference proteome</keyword>
<gene>
    <name evidence="1" type="ORF">M8C21_030154</name>
</gene>
<accession>A0AAD5GXK0</accession>
<feature type="non-terminal residue" evidence="1">
    <location>
        <position position="109"/>
    </location>
</feature>